<reference evidence="2 3" key="1">
    <citation type="journal article" date="2014" name="Antonie Van Leeuwenhoek">
        <title>Hyphomonas beringensis sp. nov. and Hyphomonas chukchiensis sp. nov., isolated from surface seawater of the Bering Sea and Chukchi Sea.</title>
        <authorList>
            <person name="Li C."/>
            <person name="Lai Q."/>
            <person name="Li G."/>
            <person name="Dong C."/>
            <person name="Wang J."/>
            <person name="Liao Y."/>
            <person name="Shao Z."/>
        </authorList>
    </citation>
    <scope>NUCLEOTIDE SEQUENCE [LARGE SCALE GENOMIC DNA]</scope>
    <source>
        <strain evidence="2 3">PS728</strain>
    </source>
</reference>
<keyword evidence="1" id="KW-1133">Transmembrane helix</keyword>
<evidence type="ECO:0000313" key="3">
    <source>
        <dbReference type="Proteomes" id="UP000027100"/>
    </source>
</evidence>
<protein>
    <submittedName>
        <fullName evidence="2">Uncharacterized protein</fullName>
    </submittedName>
</protein>
<dbReference type="AlphaFoldDB" id="A0A062VH86"/>
<dbReference type="STRING" id="1280954.HPO_12473"/>
<dbReference type="EMBL" id="ARYM01000014">
    <property type="protein sequence ID" value="KCZ97879.1"/>
    <property type="molecule type" value="Genomic_DNA"/>
</dbReference>
<accession>A0A062VH86</accession>
<evidence type="ECO:0000313" key="2">
    <source>
        <dbReference type="EMBL" id="KCZ97879.1"/>
    </source>
</evidence>
<evidence type="ECO:0000256" key="1">
    <source>
        <dbReference type="SAM" id="Phobius"/>
    </source>
</evidence>
<name>A0A062VH86_9PROT</name>
<gene>
    <name evidence="2" type="ORF">HPO_12473</name>
</gene>
<dbReference type="PATRIC" id="fig|1280954.3.peg.2525"/>
<keyword evidence="3" id="KW-1185">Reference proteome</keyword>
<keyword evidence="1" id="KW-0812">Transmembrane</keyword>
<comment type="caution">
    <text evidence="2">The sequence shown here is derived from an EMBL/GenBank/DDBJ whole genome shotgun (WGS) entry which is preliminary data.</text>
</comment>
<proteinExistence type="predicted"/>
<keyword evidence="1" id="KW-0472">Membrane</keyword>
<organism evidence="2 3">
    <name type="scientific">Hyphomonas polymorpha PS728</name>
    <dbReference type="NCBI Taxonomy" id="1280954"/>
    <lineage>
        <taxon>Bacteria</taxon>
        <taxon>Pseudomonadati</taxon>
        <taxon>Pseudomonadota</taxon>
        <taxon>Alphaproteobacteria</taxon>
        <taxon>Hyphomonadales</taxon>
        <taxon>Hyphomonadaceae</taxon>
        <taxon>Hyphomonas</taxon>
    </lineage>
</organism>
<dbReference type="RefSeq" id="WP_051612586.1">
    <property type="nucleotide sequence ID" value="NZ_ARYM01000014.1"/>
</dbReference>
<sequence length="362" mass="40419">MDTAPPSPEQTEAGKAKPSRFAVIGFFLPAALLVAAAFATTVAIAVLVPDDGDYAQASNLKHDLLEMDVPKKIVLVGGSNVSYGTDSTVIEAATHCPVVNMGMNGYFGVRFMLEEVKPYLKPGDLVVIAWEYDSYYKSVNGTNTDLLTVSKANPRVFKFLTPYQKLSAMSRFPFIAQQKVLRIMGETYDNFTYMLGAEPDAPWTEVDILDIESARNFTRNGDLVGHVGVNWPHEPIDAMDISSIPMDQEIIPMMRQFVRDMDARGVRVMISWTPLLDDFYDRHSKEIDRLNAEMATVPEFLIPRPASGFRFDKKLHFDTVYHLNENGRPIRSKMLADDILTQFGEDAMCGSQPSQSSKETQP</sequence>
<feature type="transmembrane region" description="Helical" evidence="1">
    <location>
        <begin position="21"/>
        <end position="48"/>
    </location>
</feature>
<dbReference type="OrthoDB" id="7255279at2"/>
<dbReference type="Proteomes" id="UP000027100">
    <property type="component" value="Unassembled WGS sequence"/>
</dbReference>
<dbReference type="eggNOG" id="ENOG5032ZWX">
    <property type="taxonomic scope" value="Bacteria"/>
</dbReference>